<evidence type="ECO:0000256" key="6">
    <source>
        <dbReference type="SAM" id="Phobius"/>
    </source>
</evidence>
<feature type="transmembrane region" description="Helical" evidence="6">
    <location>
        <begin position="147"/>
        <end position="165"/>
    </location>
</feature>
<sequence>MSIINNSKIANYIKDVCSYIKYKECHHEVQEELRSHIEDIYDEYIEQGESPSTALDKAIKRMGNSHEIGTKLNMAHKGSPDWITLILTLILVNTGVIFMYFIKSNNILENSNRLFCNTLKTSIIGTLLIIILFYFDYRKLQKYSHHIFIGSLILIFLCSYIIRYVAPSSTILCGDNFRQIIFITPYLFIISLCGIFEKISFKNKYEIIKLLILCPIPLFLFIKAECITPLLIYVVGFIVILMCCKIKIKFILVPIFFITSLLSGLIIIEPYHCARLKAFIYFKNDPHGFGYLNNLMQNTLNFMKPFGNGFCKSHSFLVDGHKELALNYITYSLGWITLIIIICLFIVFIFRLLSIKKFINNNYGKSLVCGLSSIFIVKIIYNIFMNFNLLPLSGISIPFISYGVPENLFNMLSIGIILSVYRRRSLSLPLQNSK</sequence>
<dbReference type="InterPro" id="IPR047928">
    <property type="entry name" value="Perm_prefix_1"/>
</dbReference>
<dbReference type="PANTHER" id="PTHR30474:SF1">
    <property type="entry name" value="PEPTIDOGLYCAN GLYCOSYLTRANSFERASE MRDB"/>
    <property type="match status" value="1"/>
</dbReference>
<comment type="subcellular location">
    <subcellularLocation>
        <location evidence="1">Membrane</location>
        <topology evidence="1">Multi-pass membrane protein</topology>
    </subcellularLocation>
</comment>
<evidence type="ECO:0000256" key="5">
    <source>
        <dbReference type="ARBA" id="ARBA00023136"/>
    </source>
</evidence>
<dbReference type="InterPro" id="IPR001182">
    <property type="entry name" value="FtsW/RodA"/>
</dbReference>
<feature type="transmembrane region" description="Helical" evidence="6">
    <location>
        <begin position="333"/>
        <end position="354"/>
    </location>
</feature>
<reference evidence="7 8" key="1">
    <citation type="submission" date="2014-02" db="EMBL/GenBank/DDBJ databases">
        <title>Plasmidome dynamics in the species complex Clostridium novyi sensu lato converts strains of independent lineages into distinctly different pathogens.</title>
        <authorList>
            <person name="Skarin H."/>
            <person name="Segerman B."/>
        </authorList>
    </citation>
    <scope>NUCLEOTIDE SEQUENCE [LARGE SCALE GENOMIC DNA]</scope>
    <source>
        <strain evidence="7 8">ATCC 27606</strain>
    </source>
</reference>
<feature type="transmembrane region" description="Helical" evidence="6">
    <location>
        <begin position="177"/>
        <end position="195"/>
    </location>
</feature>
<name>A0AA40IUY4_CLONO</name>
<dbReference type="Proteomes" id="UP000027770">
    <property type="component" value="Unassembled WGS sequence"/>
</dbReference>
<dbReference type="Pfam" id="PF01098">
    <property type="entry name" value="FTSW_RODA_SPOVE"/>
    <property type="match status" value="1"/>
</dbReference>
<dbReference type="PANTHER" id="PTHR30474">
    <property type="entry name" value="CELL CYCLE PROTEIN"/>
    <property type="match status" value="1"/>
</dbReference>
<dbReference type="EMBL" id="JENW01000032">
    <property type="protein sequence ID" value="KEI17433.1"/>
    <property type="molecule type" value="Genomic_DNA"/>
</dbReference>
<keyword evidence="2 6" id="KW-0812">Transmembrane</keyword>
<dbReference type="AlphaFoldDB" id="A0AA40IUY4"/>
<dbReference type="RefSeq" id="WP_039217994.1">
    <property type="nucleotide sequence ID" value="NZ_JENW01000032.1"/>
</dbReference>
<evidence type="ECO:0000256" key="4">
    <source>
        <dbReference type="ARBA" id="ARBA00022989"/>
    </source>
</evidence>
<dbReference type="GO" id="GO:0015648">
    <property type="term" value="F:lipid-linked peptidoglycan transporter activity"/>
    <property type="evidence" value="ECO:0007669"/>
    <property type="project" value="TreeGrafter"/>
</dbReference>
<feature type="transmembrane region" description="Helical" evidence="6">
    <location>
        <begin position="366"/>
        <end position="387"/>
    </location>
</feature>
<evidence type="ECO:0000256" key="1">
    <source>
        <dbReference type="ARBA" id="ARBA00004141"/>
    </source>
</evidence>
<accession>A0AA40IUY4</accession>
<keyword evidence="3" id="KW-0133">Cell shape</keyword>
<dbReference type="GO" id="GO:0008360">
    <property type="term" value="P:regulation of cell shape"/>
    <property type="evidence" value="ECO:0007669"/>
    <property type="project" value="UniProtKB-KW"/>
</dbReference>
<feature type="transmembrane region" description="Helical" evidence="6">
    <location>
        <begin position="251"/>
        <end position="268"/>
    </location>
</feature>
<organism evidence="7 8">
    <name type="scientific">Clostridium novyi B str. ATCC 27606</name>
    <dbReference type="NCBI Taxonomy" id="1443123"/>
    <lineage>
        <taxon>Bacteria</taxon>
        <taxon>Bacillati</taxon>
        <taxon>Bacillota</taxon>
        <taxon>Clostridia</taxon>
        <taxon>Eubacteriales</taxon>
        <taxon>Clostridiaceae</taxon>
        <taxon>Clostridium</taxon>
    </lineage>
</organism>
<dbReference type="GO" id="GO:0005886">
    <property type="term" value="C:plasma membrane"/>
    <property type="evidence" value="ECO:0007669"/>
    <property type="project" value="TreeGrafter"/>
</dbReference>
<dbReference type="NCBIfam" id="NF038403">
    <property type="entry name" value="perm_prefix_1"/>
    <property type="match status" value="1"/>
</dbReference>
<evidence type="ECO:0000256" key="3">
    <source>
        <dbReference type="ARBA" id="ARBA00022960"/>
    </source>
</evidence>
<gene>
    <name evidence="7" type="ORF">Z959_07325</name>
</gene>
<dbReference type="GO" id="GO:0051301">
    <property type="term" value="P:cell division"/>
    <property type="evidence" value="ECO:0007669"/>
    <property type="project" value="InterPro"/>
</dbReference>
<protein>
    <submittedName>
        <fullName evidence="7">Membrane protein</fullName>
    </submittedName>
</protein>
<keyword evidence="8" id="KW-1185">Reference proteome</keyword>
<dbReference type="GO" id="GO:0032153">
    <property type="term" value="C:cell division site"/>
    <property type="evidence" value="ECO:0007669"/>
    <property type="project" value="TreeGrafter"/>
</dbReference>
<evidence type="ECO:0000256" key="2">
    <source>
        <dbReference type="ARBA" id="ARBA00022692"/>
    </source>
</evidence>
<keyword evidence="5 6" id="KW-0472">Membrane</keyword>
<keyword evidence="4 6" id="KW-1133">Transmembrane helix</keyword>
<evidence type="ECO:0000313" key="7">
    <source>
        <dbReference type="EMBL" id="KEI17433.1"/>
    </source>
</evidence>
<feature type="transmembrane region" description="Helical" evidence="6">
    <location>
        <begin position="399"/>
        <end position="421"/>
    </location>
</feature>
<evidence type="ECO:0000313" key="8">
    <source>
        <dbReference type="Proteomes" id="UP000027770"/>
    </source>
</evidence>
<feature type="transmembrane region" description="Helical" evidence="6">
    <location>
        <begin position="82"/>
        <end position="102"/>
    </location>
</feature>
<comment type="caution">
    <text evidence="7">The sequence shown here is derived from an EMBL/GenBank/DDBJ whole genome shotgun (WGS) entry which is preliminary data.</text>
</comment>
<feature type="transmembrane region" description="Helical" evidence="6">
    <location>
        <begin position="114"/>
        <end position="135"/>
    </location>
</feature>
<proteinExistence type="predicted"/>